<dbReference type="GO" id="GO:0046718">
    <property type="term" value="P:symbiont entry into host cell"/>
    <property type="evidence" value="ECO:0007669"/>
    <property type="project" value="UniProtKB-KW"/>
</dbReference>
<evidence type="ECO:0000256" key="5">
    <source>
        <dbReference type="ARBA" id="ARBA00022510"/>
    </source>
</evidence>
<accession>A0A0C6DPR2</accession>
<feature type="transmembrane region" description="Helical" evidence="19">
    <location>
        <begin position="583"/>
        <end position="616"/>
    </location>
</feature>
<evidence type="ECO:0000256" key="18">
    <source>
        <dbReference type="SAM" id="MobiDB-lite"/>
    </source>
</evidence>
<keyword evidence="10" id="KW-0946">Virion</keyword>
<gene>
    <name evidence="23" type="primary">GP</name>
</gene>
<evidence type="ECO:0000256" key="13">
    <source>
        <dbReference type="ARBA" id="ARBA00023157"/>
    </source>
</evidence>
<keyword evidence="9" id="KW-1040">Host Golgi apparatus</keyword>
<evidence type="ECO:0000256" key="19">
    <source>
        <dbReference type="SAM" id="Phobius"/>
    </source>
</evidence>
<evidence type="ECO:0000256" key="7">
    <source>
        <dbReference type="ARBA" id="ARBA00022595"/>
    </source>
</evidence>
<proteinExistence type="predicted"/>
<sequence>MLLCNGAVWPTIAIFAFLLMCNPVLGDNDTVEAITQGETNTSRSTEGSPTPSSVGPTERFNTSGAATTTKTPSSTTKAGVTVSPNSTLVSAIKPTDASPKQTNSSSPTVQSGSVKKRERRPERIAARLEVRNSRLTIRKGIRADVNLAKHDIEEAVQDLEIGELALERADEETEYRSLTLTRFRLPPATKFAYEEDLDGEVLLTGKLDRFTRFERVNVDSLDSVAKFNNLSSRSVLTLCTYFGHYYNKTIKGTTVAIQNECEIDKLCKGTEEHVSIDKVINFDNIKVINIMELPVIIIAYFTRHLGFTYNNLVMHEQIENCLFFYPQNPVACMENNWSGRAHPVVHLVIERKFLKHDSSITLCGLKKGNPAAIKGTWFAERHRLTIDLGNPETAGRRKLLAIERRRKLPGRQDIRCHSGSHLIKIDKYAATNEFQSFHNAKVGFCNNSIITHLPLGQEFGCYRVGSFKTHVQCKPYHHAYDGVKTCNVSSTEVCEDGELCAVVRLNGQGIVTARTQSGEVQVKHCLEECQFNFIIKNDLEISFTCPDGQQRRLHSNVIDANCPLLNKLGKYALYACRATHRPIILYTILIWLVAGMIALTVLIQVLSILVKLYCYFVVAFKRRLDMGKGICMECGESVPSTEEWQRHQSCKRGKCPYCGCKGSEVDIRKHAGKCLQKETVLEHDLSVLTIRRTPRYALRAGCFITSLQGKPTRVMWLITLALLFIFLIQPIKGFETNDLTNGIWEEGIEEVEYCGKGCWYEQDVCTCQKEQTHTSRHILSVSRPSERPAEMKENRGSKQVLRSLDVEAPWGTLHIPETFSPAGSVKHVSLSWESSKLVGKRVILSGKSTAMMKLNPRTSTSWEMTSPDANEKKILTLSILDYSQVYSSRFEYLTGDRKVTTWSEGSCTGPCPKDCGCNDPSCHTRQWLNTRNWRCNPTWCWGIGTGCSCCSAKVVDLYQDWLVSIWQIEHLRTPVVACLEFDHENRVCDVVEAGIEIQLGPVTVAFSDPFGEQKLLPQRIAVYHKRNSDHEHVDLLHNHGIGGAEQYCKLQSCTHGTAGDYQIINPDALVFDDVTSMNYFKKLDVYNKVWMSWEGVNLGYYCNPGDWTTCTAENIVSRNSEAFENRNNLERNYSKSHFFHSSRVYGSGKTLVMDLKGRPIQSGGNINVYVTVNNLELNSKKVVLEGLKVSLRACTGCFGCNLGAECQVSLSILEPTEFHLHLKSRTPGVTVPDTSFLVNSAEEKAFSIRIFSIQKESDFCVEILESHLCPDCNEKDLQSCLTLNLDDPKPVLLEHRSVLFSKSNKTCEGGAAACWLGSAGSLLKGIGSFLSNHFGSIFMGILLSVVPVLLLVCFILFFPQIMSFLRLFKKGRSVVGFRKKFYKPLTETADLGLTAEEKAFLSGMFGKKKE</sequence>
<keyword evidence="7" id="KW-1162">Viral penetration into host cytoplasm</keyword>
<dbReference type="Pfam" id="PF01561">
    <property type="entry name" value="Hanta_Gc_N"/>
    <property type="match status" value="1"/>
</dbReference>
<keyword evidence="19" id="KW-1133">Transmembrane helix</keyword>
<keyword evidence="14" id="KW-0325">Glycoprotein</keyword>
<feature type="transmembrane region" description="Helical" evidence="19">
    <location>
        <begin position="714"/>
        <end position="731"/>
    </location>
</feature>
<feature type="domain" description="Hantavirus glycoprotein Gc N-terminal" evidence="20">
    <location>
        <begin position="827"/>
        <end position="1149"/>
    </location>
</feature>
<dbReference type="InterPro" id="IPR048801">
    <property type="entry name" value="Gn_nairovirus"/>
</dbReference>
<evidence type="ECO:0000256" key="6">
    <source>
        <dbReference type="ARBA" id="ARBA00022581"/>
    </source>
</evidence>
<comment type="subcellular location">
    <subcellularLocation>
        <location evidence="1">Host Golgi apparatus membrane</location>
        <topology evidence="1">Single-pass type I membrane protein</topology>
    </subcellularLocation>
    <subcellularLocation>
        <location evidence="3">Host endoplasmic reticulum membrane</location>
        <topology evidence="3">Single-pass type I membrane protein</topology>
    </subcellularLocation>
    <subcellularLocation>
        <location evidence="2">Virion membrane</location>
        <topology evidence="2">Single-pass membrane protein</topology>
    </subcellularLocation>
</comment>
<dbReference type="InterPro" id="IPR048791">
    <property type="entry name" value="Gc_C_bunya"/>
</dbReference>
<dbReference type="Proteomes" id="UP000133950">
    <property type="component" value="Genome"/>
</dbReference>
<keyword evidence="15" id="KW-1038">Host endoplasmic reticulum</keyword>
<dbReference type="GO" id="GO:0019062">
    <property type="term" value="P:virion attachment to host cell"/>
    <property type="evidence" value="ECO:0007669"/>
    <property type="project" value="UniProtKB-KW"/>
</dbReference>
<feature type="compositionally biased region" description="Low complexity" evidence="18">
    <location>
        <begin position="62"/>
        <end position="79"/>
    </location>
</feature>
<dbReference type="EMBL" id="AB842092">
    <property type="protein sequence ID" value="BAP90969.1"/>
    <property type="molecule type" value="Viral_cRNA"/>
</dbReference>
<keyword evidence="13" id="KW-1015">Disulfide bond</keyword>
<organism evidence="23 24">
    <name type="scientific">Leopards Hill virus</name>
    <dbReference type="NCBI Taxonomy" id="1381104"/>
    <lineage>
        <taxon>Viruses</taxon>
        <taxon>Riboviria</taxon>
        <taxon>Orthornavirae</taxon>
        <taxon>Negarnaviricota</taxon>
        <taxon>Polyploviricotina</taxon>
        <taxon>Bunyaviricetes</taxon>
        <taxon>Hareavirales</taxon>
        <taxon>Nairoviridae</taxon>
        <taxon>Orthonairovirus</taxon>
        <taxon>Orthonairovirus lusakaense</taxon>
    </lineage>
</organism>
<dbReference type="GO" id="GO:0044167">
    <property type="term" value="C:host cell endoplasmic reticulum membrane"/>
    <property type="evidence" value="ECO:0007669"/>
    <property type="project" value="UniProtKB-SubCell"/>
</dbReference>
<keyword evidence="19" id="KW-0812">Transmembrane</keyword>
<dbReference type="Pfam" id="PF20682">
    <property type="entry name" value="Hanta_Gc_C"/>
    <property type="match status" value="1"/>
</dbReference>
<protein>
    <recommendedName>
        <fullName evidence="17">M polyprotein</fullName>
    </recommendedName>
</protein>
<evidence type="ECO:0000256" key="3">
    <source>
        <dbReference type="ARBA" id="ARBA00004482"/>
    </source>
</evidence>
<feature type="compositionally biased region" description="Polar residues" evidence="18">
    <location>
        <begin position="98"/>
        <end position="113"/>
    </location>
</feature>
<evidence type="ECO:0000259" key="20">
    <source>
        <dbReference type="Pfam" id="PF01561"/>
    </source>
</evidence>
<evidence type="ECO:0000256" key="15">
    <source>
        <dbReference type="ARBA" id="ARBA00023184"/>
    </source>
</evidence>
<evidence type="ECO:0000256" key="11">
    <source>
        <dbReference type="ARBA" id="ARBA00022870"/>
    </source>
</evidence>
<keyword evidence="5" id="KW-1170">Fusion of virus membrane with host endosomal membrane</keyword>
<evidence type="ECO:0000256" key="12">
    <source>
        <dbReference type="ARBA" id="ARBA00023136"/>
    </source>
</evidence>
<keyword evidence="4" id="KW-1168">Fusion of virus membrane with host membrane</keyword>
<evidence type="ECO:0000256" key="9">
    <source>
        <dbReference type="ARBA" id="ARBA00022812"/>
    </source>
</evidence>
<evidence type="ECO:0000259" key="22">
    <source>
        <dbReference type="Pfam" id="PF20726"/>
    </source>
</evidence>
<evidence type="ECO:0000256" key="1">
    <source>
        <dbReference type="ARBA" id="ARBA00004244"/>
    </source>
</evidence>
<evidence type="ECO:0000259" key="21">
    <source>
        <dbReference type="Pfam" id="PF20682"/>
    </source>
</evidence>
<dbReference type="GO" id="GO:0055036">
    <property type="term" value="C:virion membrane"/>
    <property type="evidence" value="ECO:0007669"/>
    <property type="project" value="UniProtKB-SubCell"/>
</dbReference>
<dbReference type="GO" id="GO:0039654">
    <property type="term" value="P:fusion of virus membrane with host endosome membrane"/>
    <property type="evidence" value="ECO:0007669"/>
    <property type="project" value="UniProtKB-KW"/>
</dbReference>
<evidence type="ECO:0000256" key="16">
    <source>
        <dbReference type="ARBA" id="ARBA00023296"/>
    </source>
</evidence>
<name>A0A0C6DPR2_9VIRU</name>
<evidence type="ECO:0000256" key="17">
    <source>
        <dbReference type="ARBA" id="ARBA00031199"/>
    </source>
</evidence>
<keyword evidence="8" id="KW-1161">Viral attachment to host cell</keyword>
<reference evidence="23 24" key="1">
    <citation type="journal article" date="2014" name="Nat. Commun.">
        <title>A nairovirus isolated from African bats causes haemorrhagic gastroenteritis and severe hepatic disease in mice.</title>
        <authorList>
            <person name="Ishii A."/>
            <person name="Ueno K."/>
            <person name="Orba Y."/>
            <person name="Sasaki M."/>
            <person name="Moonga L."/>
            <person name="Hang'ombe B.M."/>
            <person name="Mweene A.S."/>
            <person name="Umemura T."/>
            <person name="Ito K."/>
            <person name="Hall W.W."/>
            <person name="Sawa H."/>
        </authorList>
    </citation>
    <scope>NUCLEOTIDE SEQUENCE [LARGE SCALE GENOMIC DNA]</scope>
    <source>
        <strain evidence="23">11SB23</strain>
    </source>
</reference>
<evidence type="ECO:0000256" key="10">
    <source>
        <dbReference type="ARBA" id="ARBA00022844"/>
    </source>
</evidence>
<feature type="compositionally biased region" description="Polar residues" evidence="18">
    <location>
        <begin position="37"/>
        <end position="61"/>
    </location>
</feature>
<keyword evidence="12 19" id="KW-0472">Membrane</keyword>
<evidence type="ECO:0000256" key="14">
    <source>
        <dbReference type="ARBA" id="ARBA00023180"/>
    </source>
</evidence>
<feature type="region of interest" description="Disordered" evidence="18">
    <location>
        <begin position="37"/>
        <end position="122"/>
    </location>
</feature>
<evidence type="ECO:0000256" key="2">
    <source>
        <dbReference type="ARBA" id="ARBA00004381"/>
    </source>
</evidence>
<evidence type="ECO:0000313" key="24">
    <source>
        <dbReference type="Proteomes" id="UP000133950"/>
    </source>
</evidence>
<dbReference type="InterPro" id="IPR002532">
    <property type="entry name" value="Hanta_Gc_N"/>
</dbReference>
<dbReference type="Pfam" id="PF20726">
    <property type="entry name" value="Nairovirus_Gn"/>
    <property type="match status" value="1"/>
</dbReference>
<keyword evidence="11" id="KW-1043">Host membrane</keyword>
<evidence type="ECO:0000256" key="8">
    <source>
        <dbReference type="ARBA" id="ARBA00022804"/>
    </source>
</evidence>
<evidence type="ECO:0000256" key="4">
    <source>
        <dbReference type="ARBA" id="ARBA00022506"/>
    </source>
</evidence>
<keyword evidence="16" id="KW-1160">Virus entry into host cell</keyword>
<dbReference type="GO" id="GO:0044178">
    <property type="term" value="C:host cell Golgi membrane"/>
    <property type="evidence" value="ECO:0007669"/>
    <property type="project" value="UniProtKB-SubCell"/>
</dbReference>
<evidence type="ECO:0000313" key="23">
    <source>
        <dbReference type="EMBL" id="BAP90969.1"/>
    </source>
</evidence>
<keyword evidence="6" id="KW-0945">Host-virus interaction</keyword>
<feature type="domain" description="Structural glycoprotein Gn nairovirus" evidence="22">
    <location>
        <begin position="415"/>
        <end position="733"/>
    </location>
</feature>
<feature type="transmembrane region" description="Helical" evidence="19">
    <location>
        <begin position="1337"/>
        <end position="1358"/>
    </location>
</feature>
<feature type="domain" description="Glycoprotein Gc C-terminal bunyavirales" evidence="21">
    <location>
        <begin position="1153"/>
        <end position="1365"/>
    </location>
</feature>